<evidence type="ECO:0000313" key="6">
    <source>
        <dbReference type="Proteomes" id="UP000019118"/>
    </source>
</evidence>
<dbReference type="SUPFAM" id="SSF82199">
    <property type="entry name" value="SET domain"/>
    <property type="match status" value="1"/>
</dbReference>
<dbReference type="AlphaFoldDB" id="A0AAR5QI36"/>
<evidence type="ECO:0000256" key="1">
    <source>
        <dbReference type="ARBA" id="ARBA00022603"/>
    </source>
</evidence>
<evidence type="ECO:0000256" key="2">
    <source>
        <dbReference type="ARBA" id="ARBA00022679"/>
    </source>
</evidence>
<keyword evidence="2" id="KW-0808">Transferase</keyword>
<dbReference type="SUPFAM" id="SSF144232">
    <property type="entry name" value="HIT/MYND zinc finger-like"/>
    <property type="match status" value="1"/>
</dbReference>
<dbReference type="Gene3D" id="1.10.220.160">
    <property type="match status" value="1"/>
</dbReference>
<dbReference type="InterPro" id="IPR001214">
    <property type="entry name" value="SET_dom"/>
</dbReference>
<keyword evidence="6" id="KW-1185">Reference proteome</keyword>
<evidence type="ECO:0000313" key="5">
    <source>
        <dbReference type="EnsemblMetazoa" id="XP_019772807.1"/>
    </source>
</evidence>
<reference evidence="5" key="2">
    <citation type="submission" date="2024-08" db="UniProtKB">
        <authorList>
            <consortium name="EnsemblMetazoa"/>
        </authorList>
    </citation>
    <scope>IDENTIFICATION</scope>
</reference>
<name>A0AAR5QI36_DENPD</name>
<dbReference type="GO" id="GO:0045814">
    <property type="term" value="P:negative regulation of gene expression, epigenetic"/>
    <property type="evidence" value="ECO:0007669"/>
    <property type="project" value="TreeGrafter"/>
</dbReference>
<evidence type="ECO:0000256" key="3">
    <source>
        <dbReference type="ARBA" id="ARBA00022691"/>
    </source>
</evidence>
<feature type="domain" description="SET" evidence="4">
    <location>
        <begin position="3"/>
        <end position="332"/>
    </location>
</feature>
<organism evidence="5 6">
    <name type="scientific">Dendroctonus ponderosae</name>
    <name type="common">Mountain pine beetle</name>
    <dbReference type="NCBI Taxonomy" id="77166"/>
    <lineage>
        <taxon>Eukaryota</taxon>
        <taxon>Metazoa</taxon>
        <taxon>Ecdysozoa</taxon>
        <taxon>Arthropoda</taxon>
        <taxon>Hexapoda</taxon>
        <taxon>Insecta</taxon>
        <taxon>Pterygota</taxon>
        <taxon>Neoptera</taxon>
        <taxon>Endopterygota</taxon>
        <taxon>Coleoptera</taxon>
        <taxon>Polyphaga</taxon>
        <taxon>Cucujiformia</taxon>
        <taxon>Curculionidae</taxon>
        <taxon>Scolytinae</taxon>
        <taxon>Dendroctonus</taxon>
    </lineage>
</organism>
<keyword evidence="1" id="KW-0489">Methyltransferase</keyword>
<dbReference type="PANTHER" id="PTHR46402">
    <property type="entry name" value="SET AND MYND DOMAIN-CONTAINING PROTEIN 5"/>
    <property type="match status" value="1"/>
</dbReference>
<dbReference type="Gene3D" id="6.10.140.2220">
    <property type="match status" value="1"/>
</dbReference>
<dbReference type="SMART" id="SM00317">
    <property type="entry name" value="SET"/>
    <property type="match status" value="1"/>
</dbReference>
<sequence>MNTEIRLSTTGKGKCLHAVTHIAKDAVIFEEIPLVSCQFSWNETCMYKACNHCLRPLETAEENVRRLTGNSSWVLPYPQCCTTKKEDIIRCPDCSTEYCSENCKTLAFDEYHKTICSRTLDDRSAHPIIQLQEAWKQIHYPPETSSIFLIVRLLAKIIQAPNTEEAIETTLSFCHRSVNEDAELAHKFLGKKFSHQVNLLRELIANALPNPKVQQFLTQEGFQSLVALIGTNGQGVGSSPFSSWRRNVEKLNLSAEQKEQIDSLVDRIYDEMYSHTGDFLNSEGVGLYARQSCANHSCDPNAEISFVHNNYRLSLIALKDIQPGEEICISYLGDCDNERSRHSRRKTLMENYLFACECSKCLAEIDDPDVTSEEEMSAEEDD</sequence>
<proteinExistence type="predicted"/>
<accession>A0AAR5QI36</accession>
<dbReference type="Gene3D" id="2.170.270.10">
    <property type="entry name" value="SET domain"/>
    <property type="match status" value="2"/>
</dbReference>
<reference evidence="6" key="1">
    <citation type="journal article" date="2013" name="Genome Biol.">
        <title>Draft genome of the mountain pine beetle, Dendroctonus ponderosae Hopkins, a major forest pest.</title>
        <authorList>
            <person name="Keeling C.I."/>
            <person name="Yuen M.M."/>
            <person name="Liao N.Y."/>
            <person name="Docking T.R."/>
            <person name="Chan S.K."/>
            <person name="Taylor G.A."/>
            <person name="Palmquist D.L."/>
            <person name="Jackman S.D."/>
            <person name="Nguyen A."/>
            <person name="Li M."/>
            <person name="Henderson H."/>
            <person name="Janes J.K."/>
            <person name="Zhao Y."/>
            <person name="Pandoh P."/>
            <person name="Moore R."/>
            <person name="Sperling F.A."/>
            <person name="Huber D.P."/>
            <person name="Birol I."/>
            <person name="Jones S.J."/>
            <person name="Bohlmann J."/>
        </authorList>
    </citation>
    <scope>NUCLEOTIDE SEQUENCE</scope>
</reference>
<dbReference type="PANTHER" id="PTHR46402:SF2">
    <property type="entry name" value="HISTONE-LYSINE N-TRIMETHYLTRANSFERASE SMYD5"/>
    <property type="match status" value="1"/>
</dbReference>
<protein>
    <recommendedName>
        <fullName evidence="4">SET domain-containing protein</fullName>
    </recommendedName>
</protein>
<dbReference type="EnsemblMetazoa" id="XM_019917248.1">
    <property type="protein sequence ID" value="XP_019772807.1"/>
    <property type="gene ID" value="LOC109546332"/>
</dbReference>
<dbReference type="GO" id="GO:0042799">
    <property type="term" value="F:histone H4K20 methyltransferase activity"/>
    <property type="evidence" value="ECO:0007669"/>
    <property type="project" value="TreeGrafter"/>
</dbReference>
<dbReference type="InterPro" id="IPR046341">
    <property type="entry name" value="SET_dom_sf"/>
</dbReference>
<evidence type="ECO:0000259" key="4">
    <source>
        <dbReference type="PROSITE" id="PS50280"/>
    </source>
</evidence>
<dbReference type="Proteomes" id="UP000019118">
    <property type="component" value="Unassembled WGS sequence"/>
</dbReference>
<dbReference type="Pfam" id="PF00856">
    <property type="entry name" value="SET"/>
    <property type="match status" value="1"/>
</dbReference>
<dbReference type="GO" id="GO:0032259">
    <property type="term" value="P:methylation"/>
    <property type="evidence" value="ECO:0007669"/>
    <property type="project" value="UniProtKB-KW"/>
</dbReference>
<keyword evidence="3" id="KW-0949">S-adenosyl-L-methionine</keyword>
<dbReference type="PROSITE" id="PS50280">
    <property type="entry name" value="SET"/>
    <property type="match status" value="1"/>
</dbReference>